<dbReference type="InterPro" id="IPR029000">
    <property type="entry name" value="Cyclophilin-like_dom_sf"/>
</dbReference>
<name>A0A9D1Z4B8_9FIRM</name>
<dbReference type="Gene3D" id="2.40.100.20">
    <property type="match status" value="1"/>
</dbReference>
<dbReference type="Proteomes" id="UP000886824">
    <property type="component" value="Unassembled WGS sequence"/>
</dbReference>
<dbReference type="AlphaFoldDB" id="A0A9D1Z4B8"/>
<proteinExistence type="predicted"/>
<dbReference type="SUPFAM" id="SSF50891">
    <property type="entry name" value="Cyclophilin-like"/>
    <property type="match status" value="1"/>
</dbReference>
<reference evidence="3" key="1">
    <citation type="journal article" date="2021" name="PeerJ">
        <title>Extensive microbial diversity within the chicken gut microbiome revealed by metagenomics and culture.</title>
        <authorList>
            <person name="Gilroy R."/>
            <person name="Ravi A."/>
            <person name="Getino M."/>
            <person name="Pursley I."/>
            <person name="Horton D.L."/>
            <person name="Alikhan N.F."/>
            <person name="Baker D."/>
            <person name="Gharbi K."/>
            <person name="Hall N."/>
            <person name="Watson M."/>
            <person name="Adriaenssens E.M."/>
            <person name="Foster-Nyarko E."/>
            <person name="Jarju S."/>
            <person name="Secka A."/>
            <person name="Antonio M."/>
            <person name="Oren A."/>
            <person name="Chaudhuri R.R."/>
            <person name="La Ragione R."/>
            <person name="Hildebrand F."/>
            <person name="Pallen M.J."/>
        </authorList>
    </citation>
    <scope>NUCLEOTIDE SEQUENCE</scope>
    <source>
        <strain evidence="3">CHK33-7979</strain>
    </source>
</reference>
<feature type="compositionally biased region" description="Polar residues" evidence="1">
    <location>
        <begin position="33"/>
        <end position="43"/>
    </location>
</feature>
<evidence type="ECO:0000313" key="4">
    <source>
        <dbReference type="Proteomes" id="UP000886824"/>
    </source>
</evidence>
<organism evidence="3 4">
    <name type="scientific">Candidatus Intestinimonas merdavium</name>
    <dbReference type="NCBI Taxonomy" id="2838622"/>
    <lineage>
        <taxon>Bacteria</taxon>
        <taxon>Bacillati</taxon>
        <taxon>Bacillota</taxon>
        <taxon>Clostridia</taxon>
        <taxon>Eubacteriales</taxon>
        <taxon>Intestinimonas</taxon>
    </lineage>
</organism>
<dbReference type="EMBL" id="DXCX01000033">
    <property type="protein sequence ID" value="HIY73000.1"/>
    <property type="molecule type" value="Genomic_DNA"/>
</dbReference>
<feature type="region of interest" description="Disordered" evidence="1">
    <location>
        <begin position="12"/>
        <end position="49"/>
    </location>
</feature>
<dbReference type="Pfam" id="PF18050">
    <property type="entry name" value="Cyclophil_like2"/>
    <property type="match status" value="1"/>
</dbReference>
<evidence type="ECO:0000256" key="1">
    <source>
        <dbReference type="SAM" id="MobiDB-lite"/>
    </source>
</evidence>
<protein>
    <recommendedName>
        <fullName evidence="2">Cyclophilin-like domain-containing protein</fullName>
    </recommendedName>
</protein>
<dbReference type="InterPro" id="IPR041183">
    <property type="entry name" value="Cyclophilin-like"/>
</dbReference>
<gene>
    <name evidence="3" type="ORF">H9826_03335</name>
</gene>
<evidence type="ECO:0000259" key="2">
    <source>
        <dbReference type="Pfam" id="PF18050"/>
    </source>
</evidence>
<evidence type="ECO:0000313" key="3">
    <source>
        <dbReference type="EMBL" id="HIY73000.1"/>
    </source>
</evidence>
<sequence>MLLAILGLSACGTGEAPASPGTPPPQAAVSEQEPAQQPSTQLESDGDGSTLKITFGDYELLATFEDNPSAEAFKELLSQGPVTVQMSDYGGFEKVGPLGTTLPRSDQQITTEPGDVILYQGDQITIYYGTNSWNFTRLARIDDPTDLREKLGDGTVSITFSLE</sequence>
<reference evidence="3" key="2">
    <citation type="submission" date="2021-04" db="EMBL/GenBank/DDBJ databases">
        <authorList>
            <person name="Gilroy R."/>
        </authorList>
    </citation>
    <scope>NUCLEOTIDE SEQUENCE</scope>
    <source>
        <strain evidence="3">CHK33-7979</strain>
    </source>
</reference>
<accession>A0A9D1Z4B8</accession>
<comment type="caution">
    <text evidence="3">The sequence shown here is derived from an EMBL/GenBank/DDBJ whole genome shotgun (WGS) entry which is preliminary data.</text>
</comment>
<feature type="domain" description="Cyclophilin-like" evidence="2">
    <location>
        <begin position="53"/>
        <end position="160"/>
    </location>
</feature>